<evidence type="ECO:0000256" key="11">
    <source>
        <dbReference type="ARBA" id="ARBA00023306"/>
    </source>
</evidence>
<dbReference type="InterPro" id="IPR001208">
    <property type="entry name" value="MCM_dom"/>
</dbReference>
<dbReference type="STRING" id="1198029.A0A1U7LSS1"/>
<keyword evidence="10" id="KW-0539">Nucleus</keyword>
<dbReference type="InterPro" id="IPR031327">
    <property type="entry name" value="MCM"/>
</dbReference>
<dbReference type="PRINTS" id="PR01662">
    <property type="entry name" value="MCMPROTEIN6"/>
</dbReference>
<comment type="function">
    <text evidence="14">Acts as component of the MCM2-7 complex (MCM complex) which is the replicative helicase essential for 'once per cell cycle' DNA replication initiation and elongation in eukaryotic cells. The active ATPase sites in the MCM2-7 ring are formed through the interaction surfaces of two neighboring subunits such that a critical structure of a conserved arginine finger motif is provided in trans relative to the ATP-binding site of the Walker A box of the adjacent subunit. The six ATPase active sites, however, are likely to contribute differentially to the complex helicase activity.</text>
</comment>
<dbReference type="GO" id="GO:0003727">
    <property type="term" value="F:single-stranded RNA binding"/>
    <property type="evidence" value="ECO:0007669"/>
    <property type="project" value="EnsemblFungi"/>
</dbReference>
<keyword evidence="4 14" id="KW-0235">DNA replication</keyword>
<name>A0A1U7LSS1_NEOID</name>
<keyword evidence="6 14" id="KW-0378">Hydrolase</keyword>
<dbReference type="EMBL" id="LXFE01000328">
    <property type="protein sequence ID" value="OLL25720.1"/>
    <property type="molecule type" value="Genomic_DNA"/>
</dbReference>
<evidence type="ECO:0000313" key="17">
    <source>
        <dbReference type="EMBL" id="OLL25720.1"/>
    </source>
</evidence>
<dbReference type="Gene3D" id="1.20.58.870">
    <property type="match status" value="1"/>
</dbReference>
<dbReference type="GO" id="GO:0042555">
    <property type="term" value="C:MCM complex"/>
    <property type="evidence" value="ECO:0007669"/>
    <property type="project" value="UniProtKB-UniRule"/>
</dbReference>
<organism evidence="17 18">
    <name type="scientific">Neolecta irregularis (strain DAH-3)</name>
    <dbReference type="NCBI Taxonomy" id="1198029"/>
    <lineage>
        <taxon>Eukaryota</taxon>
        <taxon>Fungi</taxon>
        <taxon>Dikarya</taxon>
        <taxon>Ascomycota</taxon>
        <taxon>Taphrinomycotina</taxon>
        <taxon>Neolectales</taxon>
        <taxon>Neolectaceae</taxon>
        <taxon>Neolecta</taxon>
    </lineage>
</organism>
<dbReference type="InterPro" id="IPR027925">
    <property type="entry name" value="MCM_N"/>
</dbReference>
<dbReference type="GO" id="GO:0009378">
    <property type="term" value="F:four-way junction helicase activity"/>
    <property type="evidence" value="ECO:0007669"/>
    <property type="project" value="EnsemblFungi"/>
</dbReference>
<feature type="domain" description="MCM C-terminal AAA(+) ATPase" evidence="16">
    <location>
        <begin position="427"/>
        <end position="633"/>
    </location>
</feature>
<evidence type="ECO:0000256" key="7">
    <source>
        <dbReference type="ARBA" id="ARBA00022806"/>
    </source>
</evidence>
<dbReference type="GO" id="GO:0006267">
    <property type="term" value="P:pre-replicative complex assembly involved in nuclear cell cycle DNA replication"/>
    <property type="evidence" value="ECO:0007669"/>
    <property type="project" value="EnsemblFungi"/>
</dbReference>
<dbReference type="FunFam" id="1.20.58.870:FF:000002">
    <property type="entry name" value="DNA helicase"/>
    <property type="match status" value="1"/>
</dbReference>
<dbReference type="GO" id="GO:0003688">
    <property type="term" value="F:DNA replication origin binding"/>
    <property type="evidence" value="ECO:0007669"/>
    <property type="project" value="EnsemblFungi"/>
</dbReference>
<dbReference type="FunFam" id="3.40.50.300:FF:000115">
    <property type="entry name" value="DNA helicase"/>
    <property type="match status" value="1"/>
</dbReference>
<dbReference type="OMA" id="RHQQTDK"/>
<protein>
    <recommendedName>
        <fullName evidence="12 14">DNA replication licensing factor MCM6</fullName>
        <ecNumber evidence="3 14">3.6.4.12</ecNumber>
    </recommendedName>
</protein>
<evidence type="ECO:0000256" key="5">
    <source>
        <dbReference type="ARBA" id="ARBA00022741"/>
    </source>
</evidence>
<accession>A0A1U7LSS1</accession>
<dbReference type="Pfam" id="PF14551">
    <property type="entry name" value="MCM_N"/>
    <property type="match status" value="1"/>
</dbReference>
<reference evidence="17 18" key="1">
    <citation type="submission" date="2016-04" db="EMBL/GenBank/DDBJ databases">
        <title>Evolutionary innovation and constraint leading to complex multicellularity in the Ascomycota.</title>
        <authorList>
            <person name="Cisse O."/>
            <person name="Nguyen A."/>
            <person name="Hewitt D.A."/>
            <person name="Jedd G."/>
            <person name="Stajich J.E."/>
        </authorList>
    </citation>
    <scope>NUCLEOTIDE SEQUENCE [LARGE SCALE GENOMIC DNA]</scope>
    <source>
        <strain evidence="17 18">DAH-3</strain>
    </source>
</reference>
<evidence type="ECO:0000256" key="1">
    <source>
        <dbReference type="ARBA" id="ARBA00004123"/>
    </source>
</evidence>
<dbReference type="Gene3D" id="2.40.50.140">
    <property type="entry name" value="Nucleic acid-binding proteins"/>
    <property type="match status" value="1"/>
</dbReference>
<dbReference type="CDD" id="cd17757">
    <property type="entry name" value="MCM6"/>
    <property type="match status" value="1"/>
</dbReference>
<dbReference type="GO" id="GO:0043596">
    <property type="term" value="C:nuclear replication fork"/>
    <property type="evidence" value="ECO:0007669"/>
    <property type="project" value="EnsemblFungi"/>
</dbReference>
<keyword evidence="11 14" id="KW-0131">Cell cycle</keyword>
<feature type="region of interest" description="Disordered" evidence="15">
    <location>
        <begin position="1"/>
        <end position="48"/>
    </location>
</feature>
<evidence type="ECO:0000313" key="18">
    <source>
        <dbReference type="Proteomes" id="UP000186594"/>
    </source>
</evidence>
<dbReference type="InterPro" id="IPR012340">
    <property type="entry name" value="NA-bd_OB-fold"/>
</dbReference>
<evidence type="ECO:0000256" key="4">
    <source>
        <dbReference type="ARBA" id="ARBA00022705"/>
    </source>
</evidence>
<dbReference type="PANTHER" id="PTHR11630:SF43">
    <property type="entry name" value="DNA REPLICATION LICENSING FACTOR MCM6"/>
    <property type="match status" value="1"/>
</dbReference>
<keyword evidence="5 13" id="KW-0547">Nucleotide-binding</keyword>
<comment type="catalytic activity">
    <reaction evidence="14">
        <text>ATP + H2O = ADP + phosphate + H(+)</text>
        <dbReference type="Rhea" id="RHEA:13065"/>
        <dbReference type="ChEBI" id="CHEBI:15377"/>
        <dbReference type="ChEBI" id="CHEBI:15378"/>
        <dbReference type="ChEBI" id="CHEBI:30616"/>
        <dbReference type="ChEBI" id="CHEBI:43474"/>
        <dbReference type="ChEBI" id="CHEBI:456216"/>
        <dbReference type="EC" id="3.6.4.12"/>
    </reaction>
</comment>
<dbReference type="GO" id="GO:0000785">
    <property type="term" value="C:chromatin"/>
    <property type="evidence" value="ECO:0007669"/>
    <property type="project" value="EnsemblFungi"/>
</dbReference>
<comment type="subunit">
    <text evidence="14">Component of the MCM2-7 complex.</text>
</comment>
<dbReference type="InterPro" id="IPR008049">
    <property type="entry name" value="MCM6"/>
</dbReference>
<evidence type="ECO:0000256" key="9">
    <source>
        <dbReference type="ARBA" id="ARBA00023125"/>
    </source>
</evidence>
<comment type="similarity">
    <text evidence="2 13">Belongs to the MCM family.</text>
</comment>
<dbReference type="InterPro" id="IPR041562">
    <property type="entry name" value="MCM_lid"/>
</dbReference>
<evidence type="ECO:0000256" key="12">
    <source>
        <dbReference type="ARBA" id="ARBA00073495"/>
    </source>
</evidence>
<evidence type="ECO:0000256" key="6">
    <source>
        <dbReference type="ARBA" id="ARBA00022801"/>
    </source>
</evidence>
<keyword evidence="8 13" id="KW-0067">ATP-binding</keyword>
<dbReference type="GO" id="GO:0000727">
    <property type="term" value="P:double-strand break repair via break-induced replication"/>
    <property type="evidence" value="ECO:0007669"/>
    <property type="project" value="EnsemblFungi"/>
</dbReference>
<evidence type="ECO:0000256" key="15">
    <source>
        <dbReference type="SAM" id="MobiDB-lite"/>
    </source>
</evidence>
<dbReference type="GO" id="GO:0006271">
    <property type="term" value="P:DNA strand elongation involved in DNA replication"/>
    <property type="evidence" value="ECO:0007669"/>
    <property type="project" value="EnsemblFungi"/>
</dbReference>
<dbReference type="Gene3D" id="2.20.28.10">
    <property type="match status" value="1"/>
</dbReference>
<dbReference type="Pfam" id="PF17855">
    <property type="entry name" value="MCM_lid"/>
    <property type="match status" value="1"/>
</dbReference>
<dbReference type="PROSITE" id="PS50051">
    <property type="entry name" value="MCM_2"/>
    <property type="match status" value="1"/>
</dbReference>
<dbReference type="SUPFAM" id="SSF50249">
    <property type="entry name" value="Nucleic acid-binding proteins"/>
    <property type="match status" value="1"/>
</dbReference>
<dbReference type="SUPFAM" id="SSF52540">
    <property type="entry name" value="P-loop containing nucleoside triphosphate hydrolases"/>
    <property type="match status" value="1"/>
</dbReference>
<comment type="caution">
    <text evidence="17">The sequence shown here is derived from an EMBL/GenBank/DDBJ whole genome shotgun (WGS) entry which is preliminary data.</text>
</comment>
<evidence type="ECO:0000256" key="13">
    <source>
        <dbReference type="RuleBase" id="RU004070"/>
    </source>
</evidence>
<dbReference type="PRINTS" id="PR01657">
    <property type="entry name" value="MCMFAMILY"/>
</dbReference>
<dbReference type="PROSITE" id="PS00847">
    <property type="entry name" value="MCM_1"/>
    <property type="match status" value="1"/>
</dbReference>
<dbReference type="GO" id="GO:0003697">
    <property type="term" value="F:single-stranded DNA binding"/>
    <property type="evidence" value="ECO:0007669"/>
    <property type="project" value="EnsemblFungi"/>
</dbReference>
<proteinExistence type="inferred from homology"/>
<dbReference type="Pfam" id="PF17207">
    <property type="entry name" value="MCM_OB"/>
    <property type="match status" value="1"/>
</dbReference>
<dbReference type="FunFam" id="2.20.28.10:FF:000003">
    <property type="entry name" value="DNA helicase"/>
    <property type="match status" value="1"/>
</dbReference>
<dbReference type="InterPro" id="IPR027417">
    <property type="entry name" value="P-loop_NTPase"/>
</dbReference>
<dbReference type="Gene3D" id="3.40.50.300">
    <property type="entry name" value="P-loop containing nucleotide triphosphate hydrolases"/>
    <property type="match status" value="1"/>
</dbReference>
<dbReference type="GO" id="GO:0005737">
    <property type="term" value="C:cytoplasm"/>
    <property type="evidence" value="ECO:0007669"/>
    <property type="project" value="EnsemblFungi"/>
</dbReference>
<keyword evidence="9 13" id="KW-0238">DNA-binding</keyword>
<dbReference type="GO" id="GO:0005656">
    <property type="term" value="C:nuclear pre-replicative complex"/>
    <property type="evidence" value="ECO:0007669"/>
    <property type="project" value="EnsemblFungi"/>
</dbReference>
<dbReference type="InterPro" id="IPR033762">
    <property type="entry name" value="MCM_OB"/>
</dbReference>
<dbReference type="Pfam" id="PF18263">
    <property type="entry name" value="WHD_MCM6"/>
    <property type="match status" value="1"/>
</dbReference>
<dbReference type="GO" id="GO:1902975">
    <property type="term" value="P:mitotic DNA replication initiation"/>
    <property type="evidence" value="ECO:0007669"/>
    <property type="project" value="UniProtKB-ARBA"/>
</dbReference>
<gene>
    <name evidence="17" type="ORF">NEOLI_002897</name>
</gene>
<dbReference type="PANTHER" id="PTHR11630">
    <property type="entry name" value="DNA REPLICATION LICENSING FACTOR MCM FAMILY MEMBER"/>
    <property type="match status" value="1"/>
</dbReference>
<dbReference type="GO" id="GO:0071162">
    <property type="term" value="C:CMG complex"/>
    <property type="evidence" value="ECO:0007669"/>
    <property type="project" value="EnsemblFungi"/>
</dbReference>
<feature type="region of interest" description="Disordered" evidence="15">
    <location>
        <begin position="747"/>
        <end position="781"/>
    </location>
</feature>
<evidence type="ECO:0000256" key="8">
    <source>
        <dbReference type="ARBA" id="ARBA00022840"/>
    </source>
</evidence>
<dbReference type="Proteomes" id="UP000186594">
    <property type="component" value="Unassembled WGS sequence"/>
</dbReference>
<dbReference type="Pfam" id="PF00493">
    <property type="entry name" value="MCM"/>
    <property type="match status" value="1"/>
</dbReference>
<evidence type="ECO:0000256" key="10">
    <source>
        <dbReference type="ARBA" id="ARBA00023242"/>
    </source>
</evidence>
<evidence type="ECO:0000256" key="3">
    <source>
        <dbReference type="ARBA" id="ARBA00012551"/>
    </source>
</evidence>
<dbReference type="GO" id="GO:0033679">
    <property type="term" value="F:3'-5' DNA/RNA helicase activity"/>
    <property type="evidence" value="ECO:0007669"/>
    <property type="project" value="EnsemblFungi"/>
</dbReference>
<keyword evidence="18" id="KW-1185">Reference proteome</keyword>
<dbReference type="InterPro" id="IPR041024">
    <property type="entry name" value="Mcm6_C"/>
</dbReference>
<evidence type="ECO:0000259" key="16">
    <source>
        <dbReference type="PROSITE" id="PS50051"/>
    </source>
</evidence>
<keyword evidence="7 14" id="KW-0347">Helicase</keyword>
<evidence type="ECO:0000256" key="2">
    <source>
        <dbReference type="ARBA" id="ARBA00008010"/>
    </source>
</evidence>
<sequence>MASLVDQLLQSERDAPPPSSDLLRPSEPFSASFGDEDHHPPPRTRQPYDRAIPTVADETGQHVQVAFLAFLRNYEELVQDPNNPASTLPEKYYMMQIHGLKEFDLTTIFIDYSHLAEFENGTLALAVVTQYYRFLPFLTEGLHMLIKEIDPDYYKSAGSSSQRSNTSHSTRIMDRSFQLAFYNLPEINKIRDLRTDRIGKLMSISGTVTRTSEVRPELFKASFTCEECRAVITGVEQVFKYTEPTMCPAETCNNRTSWRLNISQSTFMDWQKVRIQENSSEIPTDSRFAFYPYVGLDVILRGDIVERAKAGDKCTFTGCLIVVPDVAQLGLPGVTAEARREATNAPRGREGFASEGVTGLKSLGVRDLTYKLAFLACMSKSSEARDAAGGDIRGDGTQGEEEQNDFLNSLTPSELDDLRLMVHSDHIYGRLVNSLAPTVYGHEIVKKGILLQLMGGLHKVTPEGINLRGDINICIVGDPSTSKSQFLKYVCGFLPRAVYTSGKASSAAGLTAAVVKDEETGEYTIEAGALMLADNGICAIDEFDKMDISDQVAIHEAMEQQTISIAKAGIHATLNARTSILAAANPVSGRYNRKTTLRANIAMSAPIMSRFDLFFVVLDECNEAVDTNLATHIVNVHRFTDDAIQPEFSTEQLQRYIRYARTFKPKFTPEAQVLLVEKYRDLRNDDAQGIGRNSYRITVRQLESMIRLSEAIARTNCVSDITPNFVREAYNLLRQSIIHVEKDDIGLDDDEEQPEEESKAVPVPQNADSEMRNEMTTSELQKQKTKVTYDKYISIQNVLTKRLVQDEQDAGDGVDEDELIQYYLEAKEDEISTEEELIAESELVKKVIRRLVKDHYFMEMRGLDDSEERRKVFVLHPNAGADV</sequence>
<dbReference type="GO" id="GO:0016887">
    <property type="term" value="F:ATP hydrolysis activity"/>
    <property type="evidence" value="ECO:0007669"/>
    <property type="project" value="EnsemblFungi"/>
</dbReference>
<comment type="subcellular location">
    <subcellularLocation>
        <location evidence="1 14">Nucleus</location>
    </subcellularLocation>
</comment>
<dbReference type="GO" id="GO:1990518">
    <property type="term" value="F:single-stranded 3'-5' DNA helicase activity"/>
    <property type="evidence" value="ECO:0007669"/>
    <property type="project" value="EnsemblFungi"/>
</dbReference>
<evidence type="ECO:0000256" key="14">
    <source>
        <dbReference type="RuleBase" id="RU368064"/>
    </source>
</evidence>
<dbReference type="Gene3D" id="3.30.1640.10">
    <property type="entry name" value="mini-chromosome maintenance (MCM) complex, chain A, domain 1"/>
    <property type="match status" value="1"/>
</dbReference>
<dbReference type="OrthoDB" id="1744952at2759"/>
<dbReference type="GO" id="GO:0097373">
    <property type="term" value="C:MCM core complex"/>
    <property type="evidence" value="ECO:0007669"/>
    <property type="project" value="EnsemblFungi"/>
</dbReference>
<dbReference type="AlphaFoldDB" id="A0A1U7LSS1"/>
<dbReference type="GO" id="GO:0006279">
    <property type="term" value="P:premeiotic DNA replication"/>
    <property type="evidence" value="ECO:0007669"/>
    <property type="project" value="EnsemblFungi"/>
</dbReference>
<dbReference type="SMART" id="SM00350">
    <property type="entry name" value="MCM"/>
    <property type="match status" value="1"/>
</dbReference>
<dbReference type="InterPro" id="IPR018525">
    <property type="entry name" value="MCM_CS"/>
</dbReference>
<dbReference type="GO" id="GO:0005524">
    <property type="term" value="F:ATP binding"/>
    <property type="evidence" value="ECO:0007669"/>
    <property type="project" value="UniProtKB-UniRule"/>
</dbReference>
<dbReference type="EC" id="3.6.4.12" evidence="3 14"/>